<dbReference type="PANTHER" id="PTHR23131:SF4">
    <property type="entry name" value="METALLO-BETA-LACTAMASE SUPERFAMILY POTEIN"/>
    <property type="match status" value="1"/>
</dbReference>
<sequence length="329" mass="36496">MMSNPAQHLLERLAIHQICTPNSSSNIETNCYFINDSVPTLIDTGIASSEAYEALSAALSEHRRSVADIKRILLTHGHADHRALAPRIQAESGAEIYYHHAERSRVTGAPSSGKDPGKEIEFFHSLGVPHDLAVRLVDGPEDPAIKPRAPSAIALSGGEEFLFDAMALNVIHTPGHSGGSICFLDNEHDLLFTGDTLLPTSRITAFIELEVSVQNADYNPLNLHLESLERLEMLGPKQVLPGHGDPFHGCSIINGEVRERHRKRRTHILRALRHGPKTLYQICRSVFLFNSDEDLYLALSDVLGNVGILHDEGKVRQRRDGRHFLYEII</sequence>
<dbReference type="SUPFAM" id="SSF56281">
    <property type="entry name" value="Metallo-hydrolase/oxidoreductase"/>
    <property type="match status" value="1"/>
</dbReference>
<dbReference type="Gene3D" id="3.60.15.10">
    <property type="entry name" value="Ribonuclease Z/Hydroxyacylglutathione hydrolase-like"/>
    <property type="match status" value="1"/>
</dbReference>
<gene>
    <name evidence="2" type="ORF">C4520_10225</name>
</gene>
<keyword evidence="2" id="KW-0378">Hydrolase</keyword>
<proteinExistence type="predicted"/>
<feature type="domain" description="Metallo-beta-lactamase" evidence="1">
    <location>
        <begin position="28"/>
        <end position="243"/>
    </location>
</feature>
<dbReference type="PANTHER" id="PTHR23131">
    <property type="entry name" value="ENDORIBONUCLEASE LACTB2"/>
    <property type="match status" value="1"/>
</dbReference>
<accession>A0A3A4NL17</accession>
<dbReference type="Proteomes" id="UP000265882">
    <property type="component" value="Unassembled WGS sequence"/>
</dbReference>
<dbReference type="InterPro" id="IPR001279">
    <property type="entry name" value="Metallo-B-lactamas"/>
</dbReference>
<organism evidence="2 3">
    <name type="scientific">Abyssobacteria bacterium (strain SURF_5)</name>
    <dbReference type="NCBI Taxonomy" id="2093360"/>
    <lineage>
        <taxon>Bacteria</taxon>
        <taxon>Pseudomonadati</taxon>
        <taxon>Candidatus Hydrogenedentota</taxon>
        <taxon>Candidatus Abyssobacteria</taxon>
    </lineage>
</organism>
<name>A0A3A4NL17_ABYX5</name>
<dbReference type="EMBL" id="QZKU01000068">
    <property type="protein sequence ID" value="RJP21378.1"/>
    <property type="molecule type" value="Genomic_DNA"/>
</dbReference>
<evidence type="ECO:0000313" key="3">
    <source>
        <dbReference type="Proteomes" id="UP000265882"/>
    </source>
</evidence>
<dbReference type="AlphaFoldDB" id="A0A3A4NL17"/>
<comment type="caution">
    <text evidence="2">The sequence shown here is derived from an EMBL/GenBank/DDBJ whole genome shotgun (WGS) entry which is preliminary data.</text>
</comment>
<dbReference type="Pfam" id="PF00753">
    <property type="entry name" value="Lactamase_B"/>
    <property type="match status" value="1"/>
</dbReference>
<dbReference type="InterPro" id="IPR050662">
    <property type="entry name" value="Sec-metab_biosynth-thioest"/>
</dbReference>
<reference evidence="2 3" key="1">
    <citation type="journal article" date="2017" name="ISME J.">
        <title>Energy and carbon metabolisms in a deep terrestrial subsurface fluid microbial community.</title>
        <authorList>
            <person name="Momper L."/>
            <person name="Jungbluth S.P."/>
            <person name="Lee M.D."/>
            <person name="Amend J.P."/>
        </authorList>
    </citation>
    <scope>NUCLEOTIDE SEQUENCE [LARGE SCALE GENOMIC DNA]</scope>
    <source>
        <strain evidence="2">SURF_5</strain>
    </source>
</reference>
<dbReference type="SMART" id="SM00849">
    <property type="entry name" value="Lactamase_B"/>
    <property type="match status" value="1"/>
</dbReference>
<evidence type="ECO:0000259" key="1">
    <source>
        <dbReference type="SMART" id="SM00849"/>
    </source>
</evidence>
<dbReference type="InterPro" id="IPR036866">
    <property type="entry name" value="RibonucZ/Hydroxyglut_hydro"/>
</dbReference>
<evidence type="ECO:0000313" key="2">
    <source>
        <dbReference type="EMBL" id="RJP21378.1"/>
    </source>
</evidence>
<dbReference type="GO" id="GO:0016787">
    <property type="term" value="F:hydrolase activity"/>
    <property type="evidence" value="ECO:0007669"/>
    <property type="project" value="UniProtKB-KW"/>
</dbReference>
<protein>
    <submittedName>
        <fullName evidence="2">MBL fold metallo-hydrolase</fullName>
    </submittedName>
</protein>